<dbReference type="EMBL" id="MXAN01000026">
    <property type="protein sequence ID" value="OPH37982.1"/>
    <property type="molecule type" value="Genomic_DNA"/>
</dbReference>
<dbReference type="AlphaFoldDB" id="A0A1V4GZB4"/>
<evidence type="ECO:0000313" key="6">
    <source>
        <dbReference type="Proteomes" id="UP000254107"/>
    </source>
</evidence>
<dbReference type="Proteomes" id="UP000191025">
    <property type="component" value="Unassembled WGS sequence"/>
</dbReference>
<keyword evidence="6" id="KW-1185">Reference proteome</keyword>
<feature type="signal peptide" evidence="1">
    <location>
        <begin position="1"/>
        <end position="20"/>
    </location>
</feature>
<accession>A0A1V4GZB4</accession>
<gene>
    <name evidence="3" type="ORF">B5J94_04630</name>
    <name evidence="4" type="ORF">NCTC7911_01625</name>
</gene>
<reference evidence="4 6" key="3">
    <citation type="submission" date="2018-06" db="EMBL/GenBank/DDBJ databases">
        <authorList>
            <consortium name="Pathogen Informatics"/>
            <person name="Doyle S."/>
        </authorList>
    </citation>
    <scope>NUCLEOTIDE SEQUENCE [LARGE SCALE GENOMIC DNA]</scope>
    <source>
        <strain evidence="4 6">NCTC7911</strain>
    </source>
</reference>
<dbReference type="Proteomes" id="UP000254107">
    <property type="component" value="Unassembled WGS sequence"/>
</dbReference>
<feature type="chain" id="PRO_5044566807" description="DUF4424 domain-containing protein" evidence="1">
    <location>
        <begin position="21"/>
        <end position="315"/>
    </location>
</feature>
<proteinExistence type="predicted"/>
<organism evidence="3 5">
    <name type="scientific">Moraxella lacunata</name>
    <dbReference type="NCBI Taxonomy" id="477"/>
    <lineage>
        <taxon>Bacteria</taxon>
        <taxon>Pseudomonadati</taxon>
        <taxon>Pseudomonadota</taxon>
        <taxon>Gammaproteobacteria</taxon>
        <taxon>Moraxellales</taxon>
        <taxon>Moraxellaceae</taxon>
        <taxon>Moraxella</taxon>
    </lineage>
</organism>
<evidence type="ECO:0000313" key="4">
    <source>
        <dbReference type="EMBL" id="STZ00234.1"/>
    </source>
</evidence>
<evidence type="ECO:0000313" key="3">
    <source>
        <dbReference type="EMBL" id="OPH37982.1"/>
    </source>
</evidence>
<protein>
    <recommendedName>
        <fullName evidence="2">DUF4424 domain-containing protein</fullName>
    </recommendedName>
</protein>
<dbReference type="Pfam" id="PF14415">
    <property type="entry name" value="DUF4424"/>
    <property type="match status" value="1"/>
</dbReference>
<dbReference type="GeneID" id="302270202"/>
<dbReference type="Gene3D" id="2.60.40.3680">
    <property type="match status" value="1"/>
</dbReference>
<dbReference type="InterPro" id="IPR025538">
    <property type="entry name" value="DUF4424"/>
</dbReference>
<reference evidence="5" key="1">
    <citation type="submission" date="2017-03" db="EMBL/GenBank/DDBJ databases">
        <title>Draft genome sequence of Moraxella equi CCUG 4950T type strain.</title>
        <authorList>
            <person name="Salva-Serra F."/>
            <person name="Engstrom-Jakobsson H."/>
            <person name="Thorell K."/>
            <person name="Jaen-Luchoro D."/>
            <person name="Gonzales-Siles L."/>
            <person name="Karlsson R."/>
            <person name="Yazdan S."/>
            <person name="Boulund F."/>
            <person name="Johnning A."/>
            <person name="Engstrand L."/>
            <person name="Kristiansson E."/>
            <person name="Moore E."/>
        </authorList>
    </citation>
    <scope>NUCLEOTIDE SEQUENCE [LARGE SCALE GENOMIC DNA]</scope>
    <source>
        <strain evidence="5">CCUG 4441</strain>
    </source>
</reference>
<evidence type="ECO:0000259" key="2">
    <source>
        <dbReference type="Pfam" id="PF14415"/>
    </source>
</evidence>
<reference evidence="3" key="2">
    <citation type="submission" date="2017-03" db="EMBL/GenBank/DDBJ databases">
        <authorList>
            <person name="Afonso C.L."/>
            <person name="Miller P.J."/>
            <person name="Scott M.A."/>
            <person name="Spackman E."/>
            <person name="Goraichik I."/>
            <person name="Dimitrov K.M."/>
            <person name="Suarez D.L."/>
            <person name="Swayne D.E."/>
        </authorList>
    </citation>
    <scope>NUCLEOTIDE SEQUENCE</scope>
    <source>
        <strain evidence="3">CCUG 4441</strain>
    </source>
</reference>
<evidence type="ECO:0000256" key="1">
    <source>
        <dbReference type="SAM" id="SignalP"/>
    </source>
</evidence>
<dbReference type="EMBL" id="UGQC01000001">
    <property type="protein sequence ID" value="STZ00234.1"/>
    <property type="molecule type" value="Genomic_DNA"/>
</dbReference>
<name>A0A1V4GZB4_MORLA</name>
<feature type="domain" description="DUF4424" evidence="2">
    <location>
        <begin position="20"/>
        <end position="309"/>
    </location>
</feature>
<dbReference type="RefSeq" id="WP_062500783.1">
    <property type="nucleotide sequence ID" value="NZ_MXAN01000026.1"/>
</dbReference>
<sequence length="315" mass="35772">MKRLKFSLLVLLLSSITAHANDSTGYVGVGGVAYIKNPNIAMKSEDLYISKDIIKVAYEFKNLTNKDIRQTVLFPLPKMSIQYDGDFADTETTLNSFKVWANGKAISPKMHVRAFLYKGHDEQSELDVTDAFRQCGFSDKEILSAYHHANYDESLSNIYAKIRACKHPTLYRLITEKDTHWKSQAIYEWTQTFKANAITRINHSYRPMVGGGVFFDESLDSNFCLDKATRQNLDKKSGTHPLSYSALGYVLTTGANWAKPIERFKLTVERDSDEIVSFCWAGKGKIKKMGQGKFEVIENNFVPTQDIDVAFIRVK</sequence>
<evidence type="ECO:0000313" key="5">
    <source>
        <dbReference type="Proteomes" id="UP000191025"/>
    </source>
</evidence>
<keyword evidence="1" id="KW-0732">Signal</keyword>